<dbReference type="GO" id="GO:0003677">
    <property type="term" value="F:DNA binding"/>
    <property type="evidence" value="ECO:0007669"/>
    <property type="project" value="InterPro"/>
</dbReference>
<dbReference type="GO" id="GO:0009360">
    <property type="term" value="C:DNA polymerase III complex"/>
    <property type="evidence" value="ECO:0007669"/>
    <property type="project" value="InterPro"/>
</dbReference>
<evidence type="ECO:0000256" key="6">
    <source>
        <dbReference type="ARBA" id="ARBA00022932"/>
    </source>
</evidence>
<comment type="similarity">
    <text evidence="7">Belongs to the DNA polymerase HolA subunit family.</text>
</comment>
<evidence type="ECO:0000313" key="10">
    <source>
        <dbReference type="EMBL" id="NDY84156.1"/>
    </source>
</evidence>
<dbReference type="NCBIfam" id="TIGR01128">
    <property type="entry name" value="holA"/>
    <property type="match status" value="1"/>
</dbReference>
<dbReference type="AlphaFoldDB" id="A0A6B2R062"/>
<evidence type="ECO:0000256" key="5">
    <source>
        <dbReference type="ARBA" id="ARBA00022705"/>
    </source>
</evidence>
<evidence type="ECO:0000256" key="3">
    <source>
        <dbReference type="ARBA" id="ARBA00022679"/>
    </source>
</evidence>
<reference evidence="10" key="1">
    <citation type="submission" date="2020-02" db="EMBL/GenBank/DDBJ databases">
        <authorList>
            <person name="Chen W.-M."/>
        </authorList>
    </citation>
    <scope>NUCLEOTIDE SEQUENCE</scope>
    <source>
        <strain evidence="10">NBD-18</strain>
    </source>
</reference>
<dbReference type="Gene3D" id="3.40.50.300">
    <property type="entry name" value="P-loop containing nucleotide triphosphate hydrolases"/>
    <property type="match status" value="1"/>
</dbReference>
<keyword evidence="4" id="KW-0548">Nucleotidyltransferase</keyword>
<dbReference type="EMBL" id="JAAGRN010000009">
    <property type="protein sequence ID" value="NDY84156.1"/>
    <property type="molecule type" value="Genomic_DNA"/>
</dbReference>
<dbReference type="Pfam" id="PF06144">
    <property type="entry name" value="DNA_pol3_delta"/>
    <property type="match status" value="1"/>
</dbReference>
<evidence type="ECO:0000259" key="9">
    <source>
        <dbReference type="Pfam" id="PF06144"/>
    </source>
</evidence>
<protein>
    <recommendedName>
        <fullName evidence="2">DNA polymerase III subunit delta</fullName>
        <ecNumber evidence="1">2.7.7.7</ecNumber>
    </recommendedName>
</protein>
<dbReference type="CDD" id="cd18138">
    <property type="entry name" value="HLD_clamp_pol_III_delta"/>
    <property type="match status" value="1"/>
</dbReference>
<proteinExistence type="inferred from homology"/>
<keyword evidence="5" id="KW-0235">DNA replication</keyword>
<dbReference type="GO" id="GO:0006261">
    <property type="term" value="P:DNA-templated DNA replication"/>
    <property type="evidence" value="ECO:0007669"/>
    <property type="project" value="TreeGrafter"/>
</dbReference>
<dbReference type="InterPro" id="IPR010372">
    <property type="entry name" value="DNA_pol3_delta_N"/>
</dbReference>
<comment type="caution">
    <text evidence="10">The sequence shown here is derived from an EMBL/GenBank/DDBJ whole genome shotgun (WGS) entry which is preliminary data.</text>
</comment>
<feature type="domain" description="DNA polymerase III delta N-terminal" evidence="9">
    <location>
        <begin position="21"/>
        <end position="135"/>
    </location>
</feature>
<comment type="catalytic activity">
    <reaction evidence="8">
        <text>DNA(n) + a 2'-deoxyribonucleoside 5'-triphosphate = DNA(n+1) + diphosphate</text>
        <dbReference type="Rhea" id="RHEA:22508"/>
        <dbReference type="Rhea" id="RHEA-COMP:17339"/>
        <dbReference type="Rhea" id="RHEA-COMP:17340"/>
        <dbReference type="ChEBI" id="CHEBI:33019"/>
        <dbReference type="ChEBI" id="CHEBI:61560"/>
        <dbReference type="ChEBI" id="CHEBI:173112"/>
        <dbReference type="EC" id="2.7.7.7"/>
    </reaction>
</comment>
<evidence type="ECO:0000256" key="4">
    <source>
        <dbReference type="ARBA" id="ARBA00022695"/>
    </source>
</evidence>
<dbReference type="EC" id="2.7.7.7" evidence="1"/>
<dbReference type="Gene3D" id="1.20.272.10">
    <property type="match status" value="1"/>
</dbReference>
<keyword evidence="6" id="KW-0239">DNA-directed DNA polymerase</keyword>
<evidence type="ECO:0000256" key="1">
    <source>
        <dbReference type="ARBA" id="ARBA00012417"/>
    </source>
</evidence>
<evidence type="ECO:0000256" key="8">
    <source>
        <dbReference type="ARBA" id="ARBA00049244"/>
    </source>
</evidence>
<dbReference type="InterPro" id="IPR027417">
    <property type="entry name" value="P-loop_NTPase"/>
</dbReference>
<dbReference type="SUPFAM" id="SSF52540">
    <property type="entry name" value="P-loop containing nucleoside triphosphate hydrolases"/>
    <property type="match status" value="1"/>
</dbReference>
<dbReference type="SUPFAM" id="SSF48019">
    <property type="entry name" value="post-AAA+ oligomerization domain-like"/>
    <property type="match status" value="1"/>
</dbReference>
<dbReference type="InterPro" id="IPR008921">
    <property type="entry name" value="DNA_pol3_clamp-load_cplx_C"/>
</dbReference>
<gene>
    <name evidence="10" type="ORF">G3I67_13050</name>
</gene>
<dbReference type="Gene3D" id="1.10.8.60">
    <property type="match status" value="1"/>
</dbReference>
<dbReference type="PANTHER" id="PTHR34388:SF1">
    <property type="entry name" value="DNA POLYMERASE III SUBUNIT DELTA"/>
    <property type="match status" value="1"/>
</dbReference>
<name>A0A6B2R062_9BURK</name>
<sequence>MDADRLIQSLGRPGTKLTALYVVTGDDPLLTIEAVDALRAIAKSAQYLDRTSFVMDARSDWSSLAVASSSGSLFGDKQLLEISLPTGKPGKQGADALIALAGRCKNQTDPEVLTIVSLPRLDKTTRDSKWATTLLLAGTTIETASIDRTQLPDWIAKRLARQSQQVDANTLQWLADKVEGNLLAAHQEILKLGLLFDPGMISGEDVEQAVMNVARYDVFGLRDAMLAGDIPRMVRMMNGLKAEGEALPLVLWAIGEEIRTLARASQASASGQDMSSVLRSQRIFGQHERLARQALGRVAPRNWPAAVQHAHEVDRLIKGLQVPGKLQDPWEEMTRLAMRVAVTSA</sequence>
<organism evidence="10">
    <name type="scientific">Sheuella amnicola</name>
    <dbReference type="NCBI Taxonomy" id="2707330"/>
    <lineage>
        <taxon>Bacteria</taxon>
        <taxon>Pseudomonadati</taxon>
        <taxon>Pseudomonadota</taxon>
        <taxon>Betaproteobacteria</taxon>
        <taxon>Burkholderiales</taxon>
        <taxon>Alcaligenaceae</taxon>
        <taxon>Sheuella</taxon>
    </lineage>
</organism>
<evidence type="ECO:0000256" key="7">
    <source>
        <dbReference type="ARBA" id="ARBA00034754"/>
    </source>
</evidence>
<keyword evidence="3" id="KW-0808">Transferase</keyword>
<dbReference type="RefSeq" id="WP_163655961.1">
    <property type="nucleotide sequence ID" value="NZ_JAAGRN010000009.1"/>
</dbReference>
<dbReference type="PANTHER" id="PTHR34388">
    <property type="entry name" value="DNA POLYMERASE III SUBUNIT DELTA"/>
    <property type="match status" value="1"/>
</dbReference>
<dbReference type="InterPro" id="IPR005790">
    <property type="entry name" value="DNA_polIII_delta"/>
</dbReference>
<evidence type="ECO:0000256" key="2">
    <source>
        <dbReference type="ARBA" id="ARBA00017703"/>
    </source>
</evidence>
<dbReference type="GO" id="GO:0003887">
    <property type="term" value="F:DNA-directed DNA polymerase activity"/>
    <property type="evidence" value="ECO:0007669"/>
    <property type="project" value="UniProtKB-KW"/>
</dbReference>
<accession>A0A6B2R062</accession>